<dbReference type="Proteomes" id="UP001202134">
    <property type="component" value="Unassembled WGS sequence"/>
</dbReference>
<dbReference type="InterPro" id="IPR023214">
    <property type="entry name" value="HAD_sf"/>
</dbReference>
<dbReference type="RefSeq" id="WP_248956518.1">
    <property type="nucleotide sequence ID" value="NZ_JAKIKU010000010.1"/>
</dbReference>
<dbReference type="EC" id="3.8.1.2" evidence="3"/>
<dbReference type="NCBIfam" id="TIGR01428">
    <property type="entry name" value="HAD_type_II"/>
    <property type="match status" value="1"/>
</dbReference>
<protein>
    <recommendedName>
        <fullName evidence="3">(S)-2-haloacid dehalogenase</fullName>
        <ecNumber evidence="3">3.8.1.2</ecNumber>
    </recommendedName>
    <alternativeName>
        <fullName evidence="3">2-haloalkanoic acid dehalogenase</fullName>
    </alternativeName>
    <alternativeName>
        <fullName evidence="3">Halocarboxylic acid halidohydrolase</fullName>
    </alternativeName>
    <alternativeName>
        <fullName evidence="3">L-2-haloacid dehalogenase</fullName>
    </alternativeName>
</protein>
<comment type="catalytic activity">
    <reaction evidence="3">
        <text>an (S)-2-haloacid + H2O = a (2R)-2-hydroxycarboxylate + a halide anion + H(+)</text>
        <dbReference type="Rhea" id="RHEA:11192"/>
        <dbReference type="ChEBI" id="CHEBI:15377"/>
        <dbReference type="ChEBI" id="CHEBI:15378"/>
        <dbReference type="ChEBI" id="CHEBI:16042"/>
        <dbReference type="ChEBI" id="CHEBI:58314"/>
        <dbReference type="ChEBI" id="CHEBI:137405"/>
        <dbReference type="EC" id="3.8.1.2"/>
    </reaction>
</comment>
<reference evidence="4 5" key="1">
    <citation type="submission" date="2022-01" db="EMBL/GenBank/DDBJ databases">
        <title>Whole genome-based taxonomy of the Shewanellaceae.</title>
        <authorList>
            <person name="Martin-Rodriguez A.J."/>
        </authorList>
    </citation>
    <scope>NUCLEOTIDE SEQUENCE [LARGE SCALE GENOMIC DNA]</scope>
    <source>
        <strain evidence="4 5">DSM 24955</strain>
    </source>
</reference>
<gene>
    <name evidence="4" type="ORF">L2737_16930</name>
</gene>
<comment type="function">
    <text evidence="3">Catalyzes the hydrolytic dehalogenation of small (S)-2-haloalkanoic acids to yield the corresponding (R)-2-hydroxyalkanoic acids.</text>
</comment>
<evidence type="ECO:0000256" key="2">
    <source>
        <dbReference type="ARBA" id="ARBA00022801"/>
    </source>
</evidence>
<dbReference type="PRINTS" id="PR00413">
    <property type="entry name" value="HADHALOGNASE"/>
</dbReference>
<dbReference type="SUPFAM" id="SSF56784">
    <property type="entry name" value="HAD-like"/>
    <property type="match status" value="1"/>
</dbReference>
<dbReference type="EMBL" id="JAKIKU010000010">
    <property type="protein sequence ID" value="MCL1046985.1"/>
    <property type="molecule type" value="Genomic_DNA"/>
</dbReference>
<dbReference type="CDD" id="cd02588">
    <property type="entry name" value="HAD_L2-DEX"/>
    <property type="match status" value="1"/>
</dbReference>
<dbReference type="InterPro" id="IPR006328">
    <property type="entry name" value="2-HAD"/>
</dbReference>
<comment type="similarity">
    <text evidence="1 3">Belongs to the HAD-like hydrolase superfamily. S-2-haloalkanoic acid dehalogenase family.</text>
</comment>
<sequence length="225" mass="25200">MSTTLAFDVYGTLINTHGVLVELSTMVGDKATAFSNRWREKQLEYSFRRGLMQRYVAFSECTRQALDYTCQYYQIDLSAEQKQRLMHCYKTLPAFDDVKPSLLALKAEGYRLFAFSNGTNEAVETLLTSAGIAEFFEGVVSADEIQIFKPNPAIYQHFLSRAGSVAANTWLISSNPFDVTGAISAGMYAAWVQRSPQAIFDPWEIKPTRVVNSLQGLSEQLASDE</sequence>
<dbReference type="SFLD" id="SFLDG01129">
    <property type="entry name" value="C1.5:_HAD__Beta-PGM__Phosphata"/>
    <property type="match status" value="1"/>
</dbReference>
<dbReference type="PANTHER" id="PTHR43316">
    <property type="entry name" value="HYDROLASE, HALOACID DELAHOGENASE-RELATED"/>
    <property type="match status" value="1"/>
</dbReference>
<dbReference type="NCBIfam" id="TIGR01493">
    <property type="entry name" value="HAD-SF-IA-v2"/>
    <property type="match status" value="1"/>
</dbReference>
<comment type="caution">
    <text evidence="4">The sequence shown here is derived from an EMBL/GenBank/DDBJ whole genome shotgun (WGS) entry which is preliminary data.</text>
</comment>
<dbReference type="Gene3D" id="1.10.150.240">
    <property type="entry name" value="Putative phosphatase, domain 2"/>
    <property type="match status" value="1"/>
</dbReference>
<dbReference type="Pfam" id="PF00702">
    <property type="entry name" value="Hydrolase"/>
    <property type="match status" value="1"/>
</dbReference>
<evidence type="ECO:0000256" key="1">
    <source>
        <dbReference type="ARBA" id="ARBA00008106"/>
    </source>
</evidence>
<evidence type="ECO:0000313" key="5">
    <source>
        <dbReference type="Proteomes" id="UP001202134"/>
    </source>
</evidence>
<dbReference type="Gene3D" id="3.40.50.1000">
    <property type="entry name" value="HAD superfamily/HAD-like"/>
    <property type="match status" value="1"/>
</dbReference>
<organism evidence="4 5">
    <name type="scientific">Shewanella electrodiphila</name>
    <dbReference type="NCBI Taxonomy" id="934143"/>
    <lineage>
        <taxon>Bacteria</taxon>
        <taxon>Pseudomonadati</taxon>
        <taxon>Pseudomonadota</taxon>
        <taxon>Gammaproteobacteria</taxon>
        <taxon>Alteromonadales</taxon>
        <taxon>Shewanellaceae</taxon>
        <taxon>Shewanella</taxon>
    </lineage>
</organism>
<evidence type="ECO:0000313" key="4">
    <source>
        <dbReference type="EMBL" id="MCL1046985.1"/>
    </source>
</evidence>
<dbReference type="InterPro" id="IPR036412">
    <property type="entry name" value="HAD-like_sf"/>
</dbReference>
<dbReference type="InterPro" id="IPR023198">
    <property type="entry name" value="PGP-like_dom2"/>
</dbReference>
<keyword evidence="5" id="KW-1185">Reference proteome</keyword>
<keyword evidence="2 3" id="KW-0378">Hydrolase</keyword>
<accession>A0ABT0KUE8</accession>
<dbReference type="SFLD" id="SFLDS00003">
    <property type="entry name" value="Haloacid_Dehalogenase"/>
    <property type="match status" value="1"/>
</dbReference>
<dbReference type="PANTHER" id="PTHR43316:SF3">
    <property type="entry name" value="HALOACID DEHALOGENASE, TYPE II (AFU_ORTHOLOGUE AFUA_2G07750)-RELATED"/>
    <property type="match status" value="1"/>
</dbReference>
<evidence type="ECO:0000256" key="3">
    <source>
        <dbReference type="RuleBase" id="RU368077"/>
    </source>
</evidence>
<dbReference type="InterPro" id="IPR006439">
    <property type="entry name" value="HAD-SF_hydro_IA"/>
</dbReference>
<name>A0ABT0KUE8_9GAMM</name>
<proteinExistence type="inferred from homology"/>
<dbReference type="InterPro" id="IPR051540">
    <property type="entry name" value="S-2-haloacid_dehalogenase"/>
</dbReference>